<protein>
    <submittedName>
        <fullName evidence="1">Uncharacterized protein</fullName>
    </submittedName>
</protein>
<sequence length="43" mass="4860">MHDQLAAGCCIRLFNVIDDFNWEELGMEVDFSLPAGCVLRCLN</sequence>
<organism evidence="1 2">
    <name type="scientific">Iodobacter arcticus</name>
    <dbReference type="NCBI Taxonomy" id="590593"/>
    <lineage>
        <taxon>Bacteria</taxon>
        <taxon>Pseudomonadati</taxon>
        <taxon>Pseudomonadota</taxon>
        <taxon>Betaproteobacteria</taxon>
        <taxon>Neisseriales</taxon>
        <taxon>Chitinibacteraceae</taxon>
        <taxon>Iodobacter</taxon>
    </lineage>
</organism>
<dbReference type="EMBL" id="JBHTBQ010000011">
    <property type="protein sequence ID" value="MFC7419534.1"/>
    <property type="molecule type" value="Genomic_DNA"/>
</dbReference>
<dbReference type="RefSeq" id="WP_380187071.1">
    <property type="nucleotide sequence ID" value="NZ_JBHTBQ010000011.1"/>
</dbReference>
<dbReference type="Proteomes" id="UP001596473">
    <property type="component" value="Unassembled WGS sequence"/>
</dbReference>
<evidence type="ECO:0000313" key="2">
    <source>
        <dbReference type="Proteomes" id="UP001596473"/>
    </source>
</evidence>
<accession>A0ABW2QXF4</accession>
<evidence type="ECO:0000313" key="1">
    <source>
        <dbReference type="EMBL" id="MFC7419534.1"/>
    </source>
</evidence>
<comment type="caution">
    <text evidence="1">The sequence shown here is derived from an EMBL/GenBank/DDBJ whole genome shotgun (WGS) entry which is preliminary data.</text>
</comment>
<name>A0ABW2QXF4_9NEIS</name>
<keyword evidence="2" id="KW-1185">Reference proteome</keyword>
<reference evidence="2" key="1">
    <citation type="journal article" date="2019" name="Int. J. Syst. Evol. Microbiol.">
        <title>The Global Catalogue of Microorganisms (GCM) 10K type strain sequencing project: providing services to taxonomists for standard genome sequencing and annotation.</title>
        <authorList>
            <consortium name="The Broad Institute Genomics Platform"/>
            <consortium name="The Broad Institute Genome Sequencing Center for Infectious Disease"/>
            <person name="Wu L."/>
            <person name="Ma J."/>
        </authorList>
    </citation>
    <scope>NUCLEOTIDE SEQUENCE [LARGE SCALE GENOMIC DNA]</scope>
    <source>
        <strain evidence="2">CCUG 62945</strain>
    </source>
</reference>
<proteinExistence type="predicted"/>
<gene>
    <name evidence="1" type="ORF">ACFQNF_06540</name>
</gene>